<keyword evidence="8" id="KW-1185">Reference proteome</keyword>
<dbReference type="PROSITE" id="PS51746">
    <property type="entry name" value="PPM_2"/>
    <property type="match status" value="1"/>
</dbReference>
<evidence type="ECO:0000256" key="1">
    <source>
        <dbReference type="ARBA" id="ARBA00001936"/>
    </source>
</evidence>
<evidence type="ECO:0000256" key="5">
    <source>
        <dbReference type="ARBA" id="ARBA00023211"/>
    </source>
</evidence>
<dbReference type="Proteomes" id="UP000886885">
    <property type="component" value="Chromosome 15D"/>
</dbReference>
<evidence type="ECO:0000256" key="4">
    <source>
        <dbReference type="ARBA" id="ARBA00022842"/>
    </source>
</evidence>
<reference evidence="7" key="1">
    <citation type="journal article" date="2020" name="bioRxiv">
        <title>Hybrid origin of Populus tomentosa Carr. identified through genome sequencing and phylogenomic analysis.</title>
        <authorList>
            <person name="An X."/>
            <person name="Gao K."/>
            <person name="Chen Z."/>
            <person name="Li J."/>
            <person name="Yang X."/>
            <person name="Yang X."/>
            <person name="Zhou J."/>
            <person name="Guo T."/>
            <person name="Zhao T."/>
            <person name="Huang S."/>
            <person name="Miao D."/>
            <person name="Khan W.U."/>
            <person name="Rao P."/>
            <person name="Ye M."/>
            <person name="Lei B."/>
            <person name="Liao W."/>
            <person name="Wang J."/>
            <person name="Ji L."/>
            <person name="Li Y."/>
            <person name="Guo B."/>
            <person name="Mustafa N.S."/>
            <person name="Li S."/>
            <person name="Yun Q."/>
            <person name="Keller S.R."/>
            <person name="Mao J."/>
            <person name="Zhang R."/>
            <person name="Strauss S.H."/>
        </authorList>
    </citation>
    <scope>NUCLEOTIDE SEQUENCE</scope>
    <source>
        <strain evidence="7">GM15</strain>
        <tissue evidence="7">Leaf</tissue>
    </source>
</reference>
<evidence type="ECO:0000313" key="7">
    <source>
        <dbReference type="EMBL" id="KAG6745792.1"/>
    </source>
</evidence>
<keyword evidence="4" id="KW-0460">Magnesium</keyword>
<protein>
    <recommendedName>
        <fullName evidence="3">protein-serine/threonine phosphatase</fullName>
        <ecNumber evidence="3">3.1.3.16</ecNumber>
    </recommendedName>
</protein>
<comment type="caution">
    <text evidence="7">The sequence shown here is derived from an EMBL/GenBank/DDBJ whole genome shotgun (WGS) entry which is preliminary data.</text>
</comment>
<dbReference type="GO" id="GO:0043169">
    <property type="term" value="F:cation binding"/>
    <property type="evidence" value="ECO:0007669"/>
    <property type="project" value="InterPro"/>
</dbReference>
<dbReference type="EMBL" id="JAAWWB010000030">
    <property type="protein sequence ID" value="KAG6745792.1"/>
    <property type="molecule type" value="Genomic_DNA"/>
</dbReference>
<proteinExistence type="predicted"/>
<accession>A0A8X8C9B6</accession>
<evidence type="ECO:0000256" key="3">
    <source>
        <dbReference type="ARBA" id="ARBA00013081"/>
    </source>
</evidence>
<gene>
    <name evidence="7" type="ORF">POTOM_050299</name>
</gene>
<organism evidence="7 8">
    <name type="scientific">Populus tomentosa</name>
    <name type="common">Chinese white poplar</name>
    <dbReference type="NCBI Taxonomy" id="118781"/>
    <lineage>
        <taxon>Eukaryota</taxon>
        <taxon>Viridiplantae</taxon>
        <taxon>Streptophyta</taxon>
        <taxon>Embryophyta</taxon>
        <taxon>Tracheophyta</taxon>
        <taxon>Spermatophyta</taxon>
        <taxon>Magnoliopsida</taxon>
        <taxon>eudicotyledons</taxon>
        <taxon>Gunneridae</taxon>
        <taxon>Pentapetalae</taxon>
        <taxon>rosids</taxon>
        <taxon>fabids</taxon>
        <taxon>Malpighiales</taxon>
        <taxon>Salicaceae</taxon>
        <taxon>Saliceae</taxon>
        <taxon>Populus</taxon>
    </lineage>
</organism>
<sequence length="210" mass="22614">MSCIVALAIPNSPTFQSPRLPSIFCKPSPSPSIIHGPQPLAPSLSLSLPPSSLSLFLPGLSSPKSPLSPRVNKIKLESKTDKLLKRKRPEILDILVAGVLGFGLETPKKKKKKVEVVEVEGDGYFVCSKRGRRGGILEDRYSVFVDVNGYSKQALFGVFDGHGGPKAAEFAAKNLNKNIMDEVSNRCQKGTGTSTVDVDDAAQWIGLGRK</sequence>
<keyword evidence="5" id="KW-0464">Manganese</keyword>
<dbReference type="InterPro" id="IPR000222">
    <property type="entry name" value="PP2C_BS"/>
</dbReference>
<feature type="domain" description="PPM-type phosphatase" evidence="6">
    <location>
        <begin position="123"/>
        <end position="210"/>
    </location>
</feature>
<dbReference type="OrthoDB" id="10264738at2759"/>
<dbReference type="InterPro" id="IPR001932">
    <property type="entry name" value="PPM-type_phosphatase-like_dom"/>
</dbReference>
<comment type="cofactor">
    <cofactor evidence="1">
        <name>Mn(2+)</name>
        <dbReference type="ChEBI" id="CHEBI:29035"/>
    </cofactor>
</comment>
<name>A0A8X8C9B6_POPTO</name>
<dbReference type="GO" id="GO:0004722">
    <property type="term" value="F:protein serine/threonine phosphatase activity"/>
    <property type="evidence" value="ECO:0007669"/>
    <property type="project" value="UniProtKB-EC"/>
</dbReference>
<dbReference type="PROSITE" id="PS01032">
    <property type="entry name" value="PPM_1"/>
    <property type="match status" value="1"/>
</dbReference>
<comment type="cofactor">
    <cofactor evidence="2">
        <name>Mg(2+)</name>
        <dbReference type="ChEBI" id="CHEBI:18420"/>
    </cofactor>
</comment>
<evidence type="ECO:0000313" key="8">
    <source>
        <dbReference type="Proteomes" id="UP000886885"/>
    </source>
</evidence>
<dbReference type="EC" id="3.1.3.16" evidence="3"/>
<evidence type="ECO:0000259" key="6">
    <source>
        <dbReference type="PROSITE" id="PS51746"/>
    </source>
</evidence>
<dbReference type="AlphaFoldDB" id="A0A8X8C9B6"/>
<evidence type="ECO:0000256" key="2">
    <source>
        <dbReference type="ARBA" id="ARBA00001946"/>
    </source>
</evidence>